<accession>A0A6C0LA14</accession>
<dbReference type="EMBL" id="MN740451">
    <property type="protein sequence ID" value="QHU27140.1"/>
    <property type="molecule type" value="Genomic_DNA"/>
</dbReference>
<proteinExistence type="predicted"/>
<feature type="compositionally biased region" description="Low complexity" evidence="1">
    <location>
        <begin position="389"/>
        <end position="404"/>
    </location>
</feature>
<dbReference type="AlphaFoldDB" id="A0A6C0LA14"/>
<feature type="compositionally biased region" description="Low complexity" evidence="1">
    <location>
        <begin position="358"/>
        <end position="372"/>
    </location>
</feature>
<name>A0A6C0LA14_9ZZZZ</name>
<organism evidence="2">
    <name type="scientific">viral metagenome</name>
    <dbReference type="NCBI Taxonomy" id="1070528"/>
    <lineage>
        <taxon>unclassified sequences</taxon>
        <taxon>metagenomes</taxon>
        <taxon>organismal metagenomes</taxon>
    </lineage>
</organism>
<evidence type="ECO:0000313" key="2">
    <source>
        <dbReference type="EMBL" id="QHU27140.1"/>
    </source>
</evidence>
<feature type="compositionally biased region" description="Polar residues" evidence="1">
    <location>
        <begin position="373"/>
        <end position="388"/>
    </location>
</feature>
<reference evidence="2" key="1">
    <citation type="journal article" date="2020" name="Nature">
        <title>Giant virus diversity and host interactions through global metagenomics.</title>
        <authorList>
            <person name="Schulz F."/>
            <person name="Roux S."/>
            <person name="Paez-Espino D."/>
            <person name="Jungbluth S."/>
            <person name="Walsh D.A."/>
            <person name="Denef V.J."/>
            <person name="McMahon K.D."/>
            <person name="Konstantinidis K.T."/>
            <person name="Eloe-Fadrosh E.A."/>
            <person name="Kyrpides N.C."/>
            <person name="Woyke T."/>
        </authorList>
    </citation>
    <scope>NUCLEOTIDE SEQUENCE</scope>
    <source>
        <strain evidence="2">GVMAG-M-3300027763-16</strain>
    </source>
</reference>
<evidence type="ECO:0000256" key="1">
    <source>
        <dbReference type="SAM" id="MobiDB-lite"/>
    </source>
</evidence>
<feature type="compositionally biased region" description="Polar residues" evidence="1">
    <location>
        <begin position="432"/>
        <end position="455"/>
    </location>
</feature>
<protein>
    <submittedName>
        <fullName evidence="2">Uncharacterized protein</fullName>
    </submittedName>
</protein>
<feature type="region of interest" description="Disordered" evidence="1">
    <location>
        <begin position="358"/>
        <end position="490"/>
    </location>
</feature>
<sequence length="490" mass="55878">MNSPSIKKKAIKTKAIKKGTCSRILTPKQVGPICWFMATFVAMFYSQRSRKLLLEASNNWDKEKELFTLLKHVLDDKYLKTADGRESEDYKNFSDDTFLNMLSLLNKENKNEFPFNPKHKNILGSFRPKLYIGKLYTLLGVDYKMFDYSTTEYILRYSYLNKDYDYFRTYKIEDNNIIDSIEDKEDRLKGYRYIEDNYAPPILLLRVYNYHIPIYDSILANNIIPDDFLYSNIRYRKDNITYNKKNYTLDSVILSNSNTDHNIGHIIAGITCKKERYVYNGWPRINMDPAQVTTQITQHIPCELMKYKWNQTYDANICLNRIKCMPDILKTKVANKDFCFNFSSGVRILIYVRNDSKSATSSSNSVNKLSTADVTPTQPRRSGRSSKNTPPAAQGTPPAAQGTPRVIKKSLQSPTADVAPIQPKRRGRPSKKTSPAAQGTPSAAQGTPSAAQGTSHVIKKSPAQSPTADVAPTQPRRSERLRKKAADANK</sequence>